<feature type="compositionally biased region" description="Basic and acidic residues" evidence="1">
    <location>
        <begin position="20"/>
        <end position="51"/>
    </location>
</feature>
<evidence type="ECO:0000313" key="2">
    <source>
        <dbReference type="EMBL" id="CAG8516420.1"/>
    </source>
</evidence>
<organism evidence="2 3">
    <name type="scientific">Acaulospora morrowiae</name>
    <dbReference type="NCBI Taxonomy" id="94023"/>
    <lineage>
        <taxon>Eukaryota</taxon>
        <taxon>Fungi</taxon>
        <taxon>Fungi incertae sedis</taxon>
        <taxon>Mucoromycota</taxon>
        <taxon>Glomeromycotina</taxon>
        <taxon>Glomeromycetes</taxon>
        <taxon>Diversisporales</taxon>
        <taxon>Acaulosporaceae</taxon>
        <taxon>Acaulospora</taxon>
    </lineage>
</organism>
<comment type="caution">
    <text evidence="2">The sequence shown here is derived from an EMBL/GenBank/DDBJ whole genome shotgun (WGS) entry which is preliminary data.</text>
</comment>
<evidence type="ECO:0000256" key="1">
    <source>
        <dbReference type="SAM" id="MobiDB-lite"/>
    </source>
</evidence>
<feature type="region of interest" description="Disordered" evidence="1">
    <location>
        <begin position="1"/>
        <end position="51"/>
    </location>
</feature>
<proteinExistence type="predicted"/>
<protein>
    <submittedName>
        <fullName evidence="2">16666_t:CDS:1</fullName>
    </submittedName>
</protein>
<dbReference type="Proteomes" id="UP000789342">
    <property type="component" value="Unassembled WGS sequence"/>
</dbReference>
<evidence type="ECO:0000313" key="3">
    <source>
        <dbReference type="Proteomes" id="UP000789342"/>
    </source>
</evidence>
<reference evidence="2" key="1">
    <citation type="submission" date="2021-06" db="EMBL/GenBank/DDBJ databases">
        <authorList>
            <person name="Kallberg Y."/>
            <person name="Tangrot J."/>
            <person name="Rosling A."/>
        </authorList>
    </citation>
    <scope>NUCLEOTIDE SEQUENCE</scope>
    <source>
        <strain evidence="2">CL551</strain>
    </source>
</reference>
<feature type="non-terminal residue" evidence="2">
    <location>
        <position position="1"/>
    </location>
</feature>
<dbReference type="AlphaFoldDB" id="A0A9N9A252"/>
<gene>
    <name evidence="2" type="ORF">AMORRO_LOCUS3986</name>
</gene>
<name>A0A9N9A252_9GLOM</name>
<sequence>IQNSRMTMPKKKGSTGEGTESPKRGQRENDKLKNKAHNIDEIPCINDRDIN</sequence>
<keyword evidence="3" id="KW-1185">Reference proteome</keyword>
<accession>A0A9N9A252</accession>
<dbReference type="EMBL" id="CAJVPV010002054">
    <property type="protein sequence ID" value="CAG8516420.1"/>
    <property type="molecule type" value="Genomic_DNA"/>
</dbReference>